<keyword evidence="4" id="KW-1185">Reference proteome</keyword>
<dbReference type="AlphaFoldDB" id="A0A2S9YJU0"/>
<dbReference type="EMBL" id="PVNK01000015">
    <property type="protein sequence ID" value="PRQ05369.1"/>
    <property type="molecule type" value="Genomic_DNA"/>
</dbReference>
<feature type="region of interest" description="Disordered" evidence="1">
    <location>
        <begin position="33"/>
        <end position="79"/>
    </location>
</feature>
<proteinExistence type="predicted"/>
<sequence length="360" mass="35228">MAHRIQTTWTLVLACSAAFTLGCFVDPSDDVGSDTATTGDGDTATTGDGDGDTTTTGDGDTTTTGDGDGDPGDGDTTTTGDGDACGAGFSCIPEPGPAWVGPVALADVDPGCAGAYPNEDQAMFAELLVGPGSCECSCGEAEVECSTNMSAIGYGQTGCSSAQGSHALGENECYNTFADSHGVSLGSASTNCADGMVTATLPDPNFGSAVVSCGGATPGSGTCDPGELCMPVPGPDFGSGICYSTEGDTACPAGYPDKTVYFTNIEDTRSCPDMCSCTGSGGSCSVSVTGFAGPNCVSAQGAVVVASGGEECAATNSDLVESIRPGNVSVESAGVCAPQDLPAPGGEVTLENAVTVCCRG</sequence>
<evidence type="ECO:0000256" key="2">
    <source>
        <dbReference type="SAM" id="SignalP"/>
    </source>
</evidence>
<comment type="caution">
    <text evidence="3">The sequence shown here is derived from an EMBL/GenBank/DDBJ whole genome shotgun (WGS) entry which is preliminary data.</text>
</comment>
<protein>
    <submittedName>
        <fullName evidence="3">Uncharacterized protein</fullName>
    </submittedName>
</protein>
<feature type="compositionally biased region" description="Low complexity" evidence="1">
    <location>
        <begin position="33"/>
        <end position="65"/>
    </location>
</feature>
<feature type="chain" id="PRO_5015604087" evidence="2">
    <location>
        <begin position="26"/>
        <end position="360"/>
    </location>
</feature>
<evidence type="ECO:0000313" key="3">
    <source>
        <dbReference type="EMBL" id="PRQ05369.1"/>
    </source>
</evidence>
<dbReference type="Proteomes" id="UP000237968">
    <property type="component" value="Unassembled WGS sequence"/>
</dbReference>
<reference evidence="3 4" key="1">
    <citation type="submission" date="2018-03" db="EMBL/GenBank/DDBJ databases">
        <title>Draft Genome Sequences of the Obligatory Marine Myxobacteria Enhygromyxa salina SWB005.</title>
        <authorList>
            <person name="Poehlein A."/>
            <person name="Moghaddam J.A."/>
            <person name="Harms H."/>
            <person name="Alanjari M."/>
            <person name="Koenig G.M."/>
            <person name="Daniel R."/>
            <person name="Schaeberle T.F."/>
        </authorList>
    </citation>
    <scope>NUCLEOTIDE SEQUENCE [LARGE SCALE GENOMIC DNA]</scope>
    <source>
        <strain evidence="3 4">SWB005</strain>
    </source>
</reference>
<name>A0A2S9YJU0_9BACT</name>
<keyword evidence="2" id="KW-0732">Signal</keyword>
<feature type="signal peptide" evidence="2">
    <location>
        <begin position="1"/>
        <end position="25"/>
    </location>
</feature>
<evidence type="ECO:0000256" key="1">
    <source>
        <dbReference type="SAM" id="MobiDB-lite"/>
    </source>
</evidence>
<organism evidence="3 4">
    <name type="scientific">Enhygromyxa salina</name>
    <dbReference type="NCBI Taxonomy" id="215803"/>
    <lineage>
        <taxon>Bacteria</taxon>
        <taxon>Pseudomonadati</taxon>
        <taxon>Myxococcota</taxon>
        <taxon>Polyangia</taxon>
        <taxon>Nannocystales</taxon>
        <taxon>Nannocystaceae</taxon>
        <taxon>Enhygromyxa</taxon>
    </lineage>
</organism>
<dbReference type="RefSeq" id="WP_181197191.1">
    <property type="nucleotide sequence ID" value="NZ_PVNK01000015.1"/>
</dbReference>
<accession>A0A2S9YJU0</accession>
<gene>
    <name evidence="3" type="ORF">ENSA5_03590</name>
</gene>
<evidence type="ECO:0000313" key="4">
    <source>
        <dbReference type="Proteomes" id="UP000237968"/>
    </source>
</evidence>
<dbReference type="PROSITE" id="PS51257">
    <property type="entry name" value="PROKAR_LIPOPROTEIN"/>
    <property type="match status" value="1"/>
</dbReference>